<organism evidence="1 2">
    <name type="scientific">Egibacter rhizosphaerae</name>
    <dbReference type="NCBI Taxonomy" id="1670831"/>
    <lineage>
        <taxon>Bacteria</taxon>
        <taxon>Bacillati</taxon>
        <taxon>Actinomycetota</taxon>
        <taxon>Nitriliruptoria</taxon>
        <taxon>Egibacterales</taxon>
        <taxon>Egibacteraceae</taxon>
        <taxon>Egibacter</taxon>
    </lineage>
</organism>
<keyword evidence="2" id="KW-1185">Reference proteome</keyword>
<evidence type="ECO:0000313" key="2">
    <source>
        <dbReference type="Proteomes" id="UP000291469"/>
    </source>
</evidence>
<name>A0A411YEH1_9ACTN</name>
<dbReference type="InterPro" id="IPR018699">
    <property type="entry name" value="DUF2203"/>
</dbReference>
<proteinExistence type="predicted"/>
<dbReference type="Proteomes" id="UP000291469">
    <property type="component" value="Chromosome"/>
</dbReference>
<accession>A0A411YEH1</accession>
<reference evidence="1 2" key="1">
    <citation type="submission" date="2019-01" db="EMBL/GenBank/DDBJ databases">
        <title>Egibacter rhizosphaerae EGI 80759T.</title>
        <authorList>
            <person name="Chen D.-D."/>
            <person name="Tian Y."/>
            <person name="Jiao J.-Y."/>
            <person name="Zhang X.-T."/>
            <person name="Zhang Y.-G."/>
            <person name="Zhang Y."/>
            <person name="Xiao M."/>
            <person name="Shu W.-S."/>
            <person name="Li W.-J."/>
        </authorList>
    </citation>
    <scope>NUCLEOTIDE SEQUENCE [LARGE SCALE GENOMIC DNA]</scope>
    <source>
        <strain evidence="1 2">EGI 80759</strain>
    </source>
</reference>
<dbReference type="KEGG" id="erz:ER308_08550"/>
<evidence type="ECO:0000313" key="1">
    <source>
        <dbReference type="EMBL" id="QBI19596.1"/>
    </source>
</evidence>
<protein>
    <submittedName>
        <fullName evidence="1">DUF2203 family protein</fullName>
    </submittedName>
</protein>
<gene>
    <name evidence="1" type="ORF">ER308_08550</name>
</gene>
<dbReference type="PIRSF" id="PIRSF016498">
    <property type="entry name" value="UCP016498"/>
    <property type="match status" value="1"/>
</dbReference>
<dbReference type="AlphaFoldDB" id="A0A411YEH1"/>
<sequence>MDSDPVDRYFSVEQARAALPDIVEQAERLIDLRWRLADAQFDLQHAEAPDSSVPEAKALEARVHDIVEGFTQQGLQVKGVAPLLLDFPAQVEGREGLLCWLEREPDLAYWHPVELGFMGRRPIPD</sequence>
<dbReference type="RefSeq" id="WP_131154593.1">
    <property type="nucleotide sequence ID" value="NZ_CP036402.1"/>
</dbReference>
<dbReference type="OrthoDB" id="9802910at2"/>
<dbReference type="EMBL" id="CP036402">
    <property type="protein sequence ID" value="QBI19596.1"/>
    <property type="molecule type" value="Genomic_DNA"/>
</dbReference>
<dbReference type="Pfam" id="PF09969">
    <property type="entry name" value="DUF2203"/>
    <property type="match status" value="1"/>
</dbReference>